<sequence length="531" mass="59937">METPLLSMTDILVFFLTFAAFYTSLLIKTINYIILFEMNTDYCQHLTRYRLSDIMRIPICLLAFIFTGNGIATAQVSPFVEYGATVHTGDNTPLWQVSNQQGLGSIYDNTYVRGGVGYKHKLGKWKFEEKLDMVAAAGMNFKGDKDIFIQQAYIDVRYKWLGLFAGSREKGAPLLNNALSSGDMTWSGNARPIPQIMVGIPEYLYILPRLAIKGEISYGWFTDNKYQERKVGAGYWYTKDIKYHHKEGFIRVGVPNGKWQFDIGMTLDTQFGGHTIGADGSTTDLGNTLKDYFRVFIPGAGGEDKPMNDSQFYQGNFLGSEQIRLTHRADKFSISAYLCNHFDDFSAMGKQNGWDGLWGLEMSFNNFNPINAVVLEFLQTTNMSGPLHGLHEPEEGPVHKTGGSDNYYNNGLYPGWAHWGMMIANPLIASPIYNEDGNMTFKYNRVKALHVGWGGQISPEWSYIAKMSHNRTWGTPGAPTLDILENFSAYASFSYSPERWKGWNFNASLALDMGEIYGDNFGFQLKIHKSF</sequence>
<feature type="transmembrane region" description="Helical" evidence="1">
    <location>
        <begin position="54"/>
        <end position="72"/>
    </location>
</feature>
<feature type="transmembrane region" description="Helical" evidence="1">
    <location>
        <begin position="12"/>
        <end position="34"/>
    </location>
</feature>
<reference evidence="2 3" key="1">
    <citation type="submission" date="2018-06" db="EMBL/GenBank/DDBJ databases">
        <authorList>
            <consortium name="Pathogen Informatics"/>
            <person name="Doyle S."/>
        </authorList>
    </citation>
    <scope>NUCLEOTIDE SEQUENCE [LARGE SCALE GENOMIC DNA]</scope>
    <source>
        <strain evidence="2 3">NCTC11155</strain>
    </source>
</reference>
<dbReference type="Proteomes" id="UP000254424">
    <property type="component" value="Unassembled WGS sequence"/>
</dbReference>
<keyword evidence="1" id="KW-0812">Transmembrane</keyword>
<evidence type="ECO:0000313" key="2">
    <source>
        <dbReference type="EMBL" id="SUV29196.1"/>
    </source>
</evidence>
<keyword evidence="1" id="KW-0472">Membrane</keyword>
<proteinExistence type="predicted"/>
<dbReference type="InterPro" id="IPR038636">
    <property type="entry name" value="Wzi_sf"/>
</dbReference>
<accession>A0A380YM18</accession>
<gene>
    <name evidence="2" type="ORF">NCTC11155_01168</name>
</gene>
<dbReference type="AlphaFoldDB" id="A0A380YM18"/>
<evidence type="ECO:0000256" key="1">
    <source>
        <dbReference type="SAM" id="Phobius"/>
    </source>
</evidence>
<protein>
    <recommendedName>
        <fullName evidence="4">Capsule assembly Wzi family protein</fullName>
    </recommendedName>
</protein>
<dbReference type="STRING" id="483216.BACEGG_02671"/>
<dbReference type="Gene3D" id="2.40.160.130">
    <property type="entry name" value="Capsule assembly protein Wzi"/>
    <property type="match status" value="1"/>
</dbReference>
<name>A0A380YM18_9BACE</name>
<organism evidence="2 3">
    <name type="scientific">Bacteroides eggerthii</name>
    <dbReference type="NCBI Taxonomy" id="28111"/>
    <lineage>
        <taxon>Bacteria</taxon>
        <taxon>Pseudomonadati</taxon>
        <taxon>Bacteroidota</taxon>
        <taxon>Bacteroidia</taxon>
        <taxon>Bacteroidales</taxon>
        <taxon>Bacteroidaceae</taxon>
        <taxon>Bacteroides</taxon>
    </lineage>
</organism>
<evidence type="ECO:0008006" key="4">
    <source>
        <dbReference type="Google" id="ProtNLM"/>
    </source>
</evidence>
<dbReference type="EMBL" id="UFSX01000001">
    <property type="protein sequence ID" value="SUV29196.1"/>
    <property type="molecule type" value="Genomic_DNA"/>
</dbReference>
<evidence type="ECO:0000313" key="3">
    <source>
        <dbReference type="Proteomes" id="UP000254424"/>
    </source>
</evidence>
<keyword evidence="1" id="KW-1133">Transmembrane helix</keyword>